<evidence type="ECO:0000313" key="2">
    <source>
        <dbReference type="Proteomes" id="UP000790709"/>
    </source>
</evidence>
<dbReference type="EMBL" id="MU266505">
    <property type="protein sequence ID" value="KAH7921939.1"/>
    <property type="molecule type" value="Genomic_DNA"/>
</dbReference>
<reference evidence="1" key="1">
    <citation type="journal article" date="2021" name="New Phytol.">
        <title>Evolutionary innovations through gain and loss of genes in the ectomycorrhizal Boletales.</title>
        <authorList>
            <person name="Wu G."/>
            <person name="Miyauchi S."/>
            <person name="Morin E."/>
            <person name="Kuo A."/>
            <person name="Drula E."/>
            <person name="Varga T."/>
            <person name="Kohler A."/>
            <person name="Feng B."/>
            <person name="Cao Y."/>
            <person name="Lipzen A."/>
            <person name="Daum C."/>
            <person name="Hundley H."/>
            <person name="Pangilinan J."/>
            <person name="Johnson J."/>
            <person name="Barry K."/>
            <person name="LaButti K."/>
            <person name="Ng V."/>
            <person name="Ahrendt S."/>
            <person name="Min B."/>
            <person name="Choi I.G."/>
            <person name="Park H."/>
            <person name="Plett J.M."/>
            <person name="Magnuson J."/>
            <person name="Spatafora J.W."/>
            <person name="Nagy L.G."/>
            <person name="Henrissat B."/>
            <person name="Grigoriev I.V."/>
            <person name="Yang Z.L."/>
            <person name="Xu J."/>
            <person name="Martin F.M."/>
        </authorList>
    </citation>
    <scope>NUCLEOTIDE SEQUENCE</scope>
    <source>
        <strain evidence="1">KUC20120723A-06</strain>
    </source>
</reference>
<evidence type="ECO:0000313" key="1">
    <source>
        <dbReference type="EMBL" id="KAH7921939.1"/>
    </source>
</evidence>
<gene>
    <name evidence="1" type="ORF">BV22DRAFT_1197818</name>
</gene>
<comment type="caution">
    <text evidence="1">The sequence shown here is derived from an EMBL/GenBank/DDBJ whole genome shotgun (WGS) entry which is preliminary data.</text>
</comment>
<dbReference type="Proteomes" id="UP000790709">
    <property type="component" value="Unassembled WGS sequence"/>
</dbReference>
<name>A0ACB8B8Y5_9AGAM</name>
<protein>
    <submittedName>
        <fullName evidence="1">Cytochrome P450</fullName>
    </submittedName>
</protein>
<accession>A0ACB8B8Y5</accession>
<proteinExistence type="predicted"/>
<organism evidence="1 2">
    <name type="scientific">Leucogyrophana mollusca</name>
    <dbReference type="NCBI Taxonomy" id="85980"/>
    <lineage>
        <taxon>Eukaryota</taxon>
        <taxon>Fungi</taxon>
        <taxon>Dikarya</taxon>
        <taxon>Basidiomycota</taxon>
        <taxon>Agaricomycotina</taxon>
        <taxon>Agaricomycetes</taxon>
        <taxon>Agaricomycetidae</taxon>
        <taxon>Boletales</taxon>
        <taxon>Boletales incertae sedis</taxon>
        <taxon>Leucogyrophana</taxon>
    </lineage>
</organism>
<keyword evidence="2" id="KW-1185">Reference proteome</keyword>
<sequence>MFTVTNVSCQATIVLVALAILFLLSRRYASGRRYLPHIPMPPGGSIVWGHEKMVFDKPIGAAYIDWFHCLNSQVIKIRGALFTPDIVVVADPLAVTHIMRRKIYDYPHSEVVRPRIARLLGKSLGWVEGEDEHRRMRSLVAPALTAETIKRGASDLQANLESHVTSNGGLATIGITDWANQATLDVIGRFGFGHDFEGGRSEDAKHILGAWRRMARLGVTKQGFQTLMLLRRFPTLNSVAIRMLIAQGDVRRTIHDGVAKEMLRRSETLGGAQDGNDLLSRLLSAHETCQISTDELMDHISMFIMAGSETSSQTLGYAIWELARNTDKQAKLRAEVTFFSASPSYDDVQTKLPYLDAVVREALRVHPILPYMERVSVKEDVLPLRHPITTKDGQTIDTFKVGAGQTVIIPIHSISRMDSVWGDGDAFRPERWMETLPPKDLLPSGWSQTLAFSDGPRNCIGFRLAIFQVKVILMTLIRNFEFHDTGAVISDKVASSLQPVVVGQEERGPYLPVNVSIVS</sequence>